<dbReference type="CDD" id="cd18793">
    <property type="entry name" value="SF2_C_SNF"/>
    <property type="match status" value="1"/>
</dbReference>
<dbReference type="InterPro" id="IPR027417">
    <property type="entry name" value="P-loop_NTPase"/>
</dbReference>
<dbReference type="GO" id="GO:0005524">
    <property type="term" value="F:ATP binding"/>
    <property type="evidence" value="ECO:0007669"/>
    <property type="project" value="InterPro"/>
</dbReference>
<dbReference type="Gramene" id="CDF35592">
    <property type="protein sequence ID" value="CDF35592"/>
    <property type="gene ID" value="CHC_T00004114001"/>
</dbReference>
<dbReference type="PROSITE" id="PS00518">
    <property type="entry name" value="ZF_RING_1"/>
    <property type="match status" value="1"/>
</dbReference>
<evidence type="ECO:0000256" key="4">
    <source>
        <dbReference type="ARBA" id="ARBA00022833"/>
    </source>
</evidence>
<dbReference type="GeneID" id="17323127"/>
<feature type="domain" description="Helicase ATP-binding" evidence="7">
    <location>
        <begin position="147"/>
        <end position="275"/>
    </location>
</feature>
<dbReference type="InterPro" id="IPR000330">
    <property type="entry name" value="SNF2_N"/>
</dbReference>
<gene>
    <name evidence="9" type="ORF">CHC_T00004114001</name>
</gene>
<dbReference type="GO" id="GO:0006974">
    <property type="term" value="P:DNA damage response"/>
    <property type="evidence" value="ECO:0007669"/>
    <property type="project" value="TreeGrafter"/>
</dbReference>
<keyword evidence="2 5" id="KW-0863">Zinc-finger</keyword>
<dbReference type="EMBL" id="HG001736">
    <property type="protein sequence ID" value="CDF35592.1"/>
    <property type="molecule type" value="Genomic_DNA"/>
</dbReference>
<dbReference type="RefSeq" id="XP_005715411.1">
    <property type="nucleotide sequence ID" value="XM_005715354.1"/>
</dbReference>
<dbReference type="PhylomeDB" id="R7QAQ4"/>
<dbReference type="STRING" id="2769.R7QAQ4"/>
<dbReference type="KEGG" id="ccp:CHC_T00004114001"/>
<dbReference type="InterPro" id="IPR013083">
    <property type="entry name" value="Znf_RING/FYVE/PHD"/>
</dbReference>
<evidence type="ECO:0000256" key="3">
    <source>
        <dbReference type="ARBA" id="ARBA00022801"/>
    </source>
</evidence>
<dbReference type="Pfam" id="PF13923">
    <property type="entry name" value="zf-C3HC4_2"/>
    <property type="match status" value="1"/>
</dbReference>
<dbReference type="PANTHER" id="PTHR45865">
    <property type="entry name" value="E3 UBIQUITIN-PROTEIN LIGASE SHPRH FAMILY MEMBER"/>
    <property type="match status" value="1"/>
</dbReference>
<organism evidence="9 10">
    <name type="scientific">Chondrus crispus</name>
    <name type="common">Carrageen Irish moss</name>
    <name type="synonym">Polymorpha crispa</name>
    <dbReference type="NCBI Taxonomy" id="2769"/>
    <lineage>
        <taxon>Eukaryota</taxon>
        <taxon>Rhodophyta</taxon>
        <taxon>Florideophyceae</taxon>
        <taxon>Rhodymeniophycidae</taxon>
        <taxon>Gigartinales</taxon>
        <taxon>Gigartinaceae</taxon>
        <taxon>Chondrus</taxon>
    </lineage>
</organism>
<evidence type="ECO:0000259" key="8">
    <source>
        <dbReference type="PROSITE" id="PS51194"/>
    </source>
</evidence>
<keyword evidence="3" id="KW-0378">Hydrolase</keyword>
<dbReference type="InterPro" id="IPR049730">
    <property type="entry name" value="SNF2/RAD54-like_C"/>
</dbReference>
<dbReference type="OrthoDB" id="204355at2759"/>
<dbReference type="InterPro" id="IPR001650">
    <property type="entry name" value="Helicase_C-like"/>
</dbReference>
<dbReference type="SUPFAM" id="SSF52540">
    <property type="entry name" value="P-loop containing nucleoside triphosphate hydrolases"/>
    <property type="match status" value="2"/>
</dbReference>
<dbReference type="Proteomes" id="UP000012073">
    <property type="component" value="Unassembled WGS sequence"/>
</dbReference>
<dbReference type="AlphaFoldDB" id="R7QAQ4"/>
<evidence type="ECO:0000313" key="9">
    <source>
        <dbReference type="EMBL" id="CDF35592.1"/>
    </source>
</evidence>
<keyword evidence="10" id="KW-1185">Reference proteome</keyword>
<dbReference type="SMART" id="SM00184">
    <property type="entry name" value="RING"/>
    <property type="match status" value="1"/>
</dbReference>
<dbReference type="Gene3D" id="3.30.40.10">
    <property type="entry name" value="Zinc/RING finger domain, C3HC4 (zinc finger)"/>
    <property type="match status" value="1"/>
</dbReference>
<dbReference type="Gene3D" id="3.40.50.10810">
    <property type="entry name" value="Tandem AAA-ATPase domain"/>
    <property type="match status" value="1"/>
</dbReference>
<proteinExistence type="predicted"/>
<evidence type="ECO:0000256" key="2">
    <source>
        <dbReference type="ARBA" id="ARBA00022771"/>
    </source>
</evidence>
<dbReference type="PROSITE" id="PS51192">
    <property type="entry name" value="HELICASE_ATP_BIND_1"/>
    <property type="match status" value="1"/>
</dbReference>
<dbReference type="GO" id="GO:0061630">
    <property type="term" value="F:ubiquitin protein ligase activity"/>
    <property type="evidence" value="ECO:0007669"/>
    <property type="project" value="TreeGrafter"/>
</dbReference>
<keyword evidence="4" id="KW-0862">Zinc</keyword>
<dbReference type="Pfam" id="PF00271">
    <property type="entry name" value="Helicase_C"/>
    <property type="match status" value="1"/>
</dbReference>
<evidence type="ECO:0000313" key="10">
    <source>
        <dbReference type="Proteomes" id="UP000012073"/>
    </source>
</evidence>
<reference evidence="10" key="1">
    <citation type="journal article" date="2013" name="Proc. Natl. Acad. Sci. U.S.A.">
        <title>Genome structure and metabolic features in the red seaweed Chondrus crispus shed light on evolution of the Archaeplastida.</title>
        <authorList>
            <person name="Collen J."/>
            <person name="Porcel B."/>
            <person name="Carre W."/>
            <person name="Ball S.G."/>
            <person name="Chaparro C."/>
            <person name="Tonon T."/>
            <person name="Barbeyron T."/>
            <person name="Michel G."/>
            <person name="Noel B."/>
            <person name="Valentin K."/>
            <person name="Elias M."/>
            <person name="Artiguenave F."/>
            <person name="Arun A."/>
            <person name="Aury J.M."/>
            <person name="Barbosa-Neto J.F."/>
            <person name="Bothwell J.H."/>
            <person name="Bouget F.Y."/>
            <person name="Brillet L."/>
            <person name="Cabello-Hurtado F."/>
            <person name="Capella-Gutierrez S."/>
            <person name="Charrier B."/>
            <person name="Cladiere L."/>
            <person name="Cock J.M."/>
            <person name="Coelho S.M."/>
            <person name="Colleoni C."/>
            <person name="Czjzek M."/>
            <person name="Da Silva C."/>
            <person name="Delage L."/>
            <person name="Denoeud F."/>
            <person name="Deschamps P."/>
            <person name="Dittami S.M."/>
            <person name="Gabaldon T."/>
            <person name="Gachon C.M."/>
            <person name="Groisillier A."/>
            <person name="Herve C."/>
            <person name="Jabbari K."/>
            <person name="Katinka M."/>
            <person name="Kloareg B."/>
            <person name="Kowalczyk N."/>
            <person name="Labadie K."/>
            <person name="Leblanc C."/>
            <person name="Lopez P.J."/>
            <person name="McLachlan D.H."/>
            <person name="Meslet-Cladiere L."/>
            <person name="Moustafa A."/>
            <person name="Nehr Z."/>
            <person name="Nyvall Collen P."/>
            <person name="Panaud O."/>
            <person name="Partensky F."/>
            <person name="Poulain J."/>
            <person name="Rensing S.A."/>
            <person name="Rousvoal S."/>
            <person name="Samson G."/>
            <person name="Symeonidi A."/>
            <person name="Weissenbach J."/>
            <person name="Zambounis A."/>
            <person name="Wincker P."/>
            <person name="Boyen C."/>
        </authorList>
    </citation>
    <scope>NUCLEOTIDE SEQUENCE [LARGE SCALE GENOMIC DNA]</scope>
    <source>
        <strain evidence="10">cv. Stackhouse</strain>
    </source>
</reference>
<dbReference type="GO" id="GO:0000209">
    <property type="term" value="P:protein polyubiquitination"/>
    <property type="evidence" value="ECO:0007669"/>
    <property type="project" value="TreeGrafter"/>
</dbReference>
<sequence length="917" mass="102374">MLDKENDKYSINQYFWEERSFSDSVDGCPNRYYYFPLAGELRLRKPPDVRGGMITEEMGLGKTVEALALIAAQKKEHERVELDIFCEKKPTGVSITQGRVRAMKMNQRNEDKAQMVFCPLNFGDEVLDYDPDVPYPKTLRVRRWPAKTTLVLCPTSLLEQWRTEAEERAPSLSLAEWGTGASSNTLRTTPDIAVGEFAKDIVLASYDALKRDSTLFKITWKRLILDEAQVTRRSSAQLARDTFNLRSESRFLMTGTPIVKGLEDLRGELAFLRVWPFTLFDDGFWERLIYCPFAAQESTAFIDHLLNVTMMRHSKAQQLSLELPPRSYEIIEVKLEGSYRAVYCYILGCCLEELDDENGPTDTCLLALRTLLRILLSACISPELLSLTALDLARRSTWSRRRGLSGSSVQSGGEVDLAKTTAEEAIQFLAETGTRIVRDSKRSRALPTGQGLPYEQYLRMNVDDLVTLVEARGLLSEVGGNFNQKRLAQLAAGGRHRIITDTLSQLRQTAIAAGLTTGVQSRALPRDSLISILTTHYDSVERRKAHGNIHEAGFAALTKLIEKKERPGCPVCMDSSVERLSLTKCGHFFCVTCISLMFRTLGESRVQCPICRRKILPKDAIEVVSSDKDELSETVAGSDDGSGLDQDLESPFSVTKVMTTISEADIERYRDAPRPTAAEVWEEYGQIASPHNRYLGVGRDSDLPSLDAEFLRHMKAATAHEAVSPKLDALHELIRTSEPGSKFCVVAETTDSLRGIGAWLEKQGIPVVGVGSRNWHMSQAHSLGRASQEFAKDPNIRVFMLNTANAAGLTLTAANCVVFMGPMVRITDEMQAAARVHRIGQQRPVRVVRIVARNTIEEQIMFRRGTIHGTGKEANALITPASELAVSDIVRLFRDVSTADEGRNLRRSARARARNQM</sequence>
<dbReference type="SMART" id="SM00487">
    <property type="entry name" value="DEXDc"/>
    <property type="match status" value="1"/>
</dbReference>
<evidence type="ECO:0000256" key="5">
    <source>
        <dbReference type="PROSITE-ProRule" id="PRU00175"/>
    </source>
</evidence>
<feature type="domain" description="RING-type" evidence="6">
    <location>
        <begin position="569"/>
        <end position="612"/>
    </location>
</feature>
<keyword evidence="1" id="KW-0479">Metal-binding</keyword>
<feature type="domain" description="Helicase C-terminal" evidence="8">
    <location>
        <begin position="726"/>
        <end position="890"/>
    </location>
</feature>
<protein>
    <submittedName>
        <fullName evidence="9">Uncharacterized protein</fullName>
    </submittedName>
</protein>
<dbReference type="GO" id="GO:0008270">
    <property type="term" value="F:zinc ion binding"/>
    <property type="evidence" value="ECO:0007669"/>
    <property type="project" value="UniProtKB-KW"/>
</dbReference>
<dbReference type="InterPro" id="IPR017907">
    <property type="entry name" value="Znf_RING_CS"/>
</dbReference>
<evidence type="ECO:0000259" key="6">
    <source>
        <dbReference type="PROSITE" id="PS50089"/>
    </source>
</evidence>
<dbReference type="GO" id="GO:0005634">
    <property type="term" value="C:nucleus"/>
    <property type="evidence" value="ECO:0007669"/>
    <property type="project" value="TreeGrafter"/>
</dbReference>
<dbReference type="Gene3D" id="3.40.50.300">
    <property type="entry name" value="P-loop containing nucleotide triphosphate hydrolases"/>
    <property type="match status" value="1"/>
</dbReference>
<dbReference type="SUPFAM" id="SSF57850">
    <property type="entry name" value="RING/U-box"/>
    <property type="match status" value="1"/>
</dbReference>
<dbReference type="Pfam" id="PF00176">
    <property type="entry name" value="SNF2-rel_dom"/>
    <property type="match status" value="1"/>
</dbReference>
<evidence type="ECO:0000259" key="7">
    <source>
        <dbReference type="PROSITE" id="PS51192"/>
    </source>
</evidence>
<dbReference type="GO" id="GO:0016787">
    <property type="term" value="F:hydrolase activity"/>
    <property type="evidence" value="ECO:0007669"/>
    <property type="project" value="UniProtKB-KW"/>
</dbReference>
<dbReference type="PANTHER" id="PTHR45865:SF1">
    <property type="entry name" value="E3 UBIQUITIN-PROTEIN LIGASE SHPRH"/>
    <property type="match status" value="1"/>
</dbReference>
<dbReference type="PROSITE" id="PS51194">
    <property type="entry name" value="HELICASE_CTER"/>
    <property type="match status" value="1"/>
</dbReference>
<dbReference type="InterPro" id="IPR038718">
    <property type="entry name" value="SNF2-like_sf"/>
</dbReference>
<dbReference type="InterPro" id="IPR052583">
    <property type="entry name" value="ATP-helicase/E3_Ub-Ligase"/>
</dbReference>
<name>R7QAQ4_CHOCR</name>
<evidence type="ECO:0000256" key="1">
    <source>
        <dbReference type="ARBA" id="ARBA00022723"/>
    </source>
</evidence>
<dbReference type="InterPro" id="IPR001841">
    <property type="entry name" value="Znf_RING"/>
</dbReference>
<accession>R7QAQ4</accession>
<dbReference type="InterPro" id="IPR014001">
    <property type="entry name" value="Helicase_ATP-bd"/>
</dbReference>
<dbReference type="PROSITE" id="PS50089">
    <property type="entry name" value="ZF_RING_2"/>
    <property type="match status" value="1"/>
</dbReference>